<proteinExistence type="predicted"/>
<name>A0ACB8WK75_9TELE</name>
<organism evidence="1 2">
    <name type="scientific">Scortum barcoo</name>
    <name type="common">barcoo grunter</name>
    <dbReference type="NCBI Taxonomy" id="214431"/>
    <lineage>
        <taxon>Eukaryota</taxon>
        <taxon>Metazoa</taxon>
        <taxon>Chordata</taxon>
        <taxon>Craniata</taxon>
        <taxon>Vertebrata</taxon>
        <taxon>Euteleostomi</taxon>
        <taxon>Actinopterygii</taxon>
        <taxon>Neopterygii</taxon>
        <taxon>Teleostei</taxon>
        <taxon>Neoteleostei</taxon>
        <taxon>Acanthomorphata</taxon>
        <taxon>Eupercaria</taxon>
        <taxon>Centrarchiformes</taxon>
        <taxon>Terapontoidei</taxon>
        <taxon>Terapontidae</taxon>
        <taxon>Scortum</taxon>
    </lineage>
</organism>
<accession>A0ACB8WK75</accession>
<comment type="caution">
    <text evidence="1">The sequence shown here is derived from an EMBL/GenBank/DDBJ whole genome shotgun (WGS) entry which is preliminary data.</text>
</comment>
<evidence type="ECO:0000313" key="2">
    <source>
        <dbReference type="Proteomes" id="UP000831701"/>
    </source>
</evidence>
<keyword evidence="2" id="KW-1185">Reference proteome</keyword>
<sequence length="173" mass="19554">MYYTKDTWDGSLSKELREDAIKLLEEYADLSQLRFIRPLTPPDRCARPSGITFSDSSEHAYGAVLYLRWSCSHGVVVKLVESKAKLTPLNHKGDPVKVEMCGAVFAARLKSYFQKLPNRSQEVVPSRKLARVVAVNPDSRGIVQDVHVKVSLSGFFTFLHYFLFTGLNKSKNE</sequence>
<dbReference type="Proteomes" id="UP000831701">
    <property type="component" value="Chromosome 8"/>
</dbReference>
<dbReference type="EMBL" id="CM041538">
    <property type="protein sequence ID" value="KAI3368130.1"/>
    <property type="molecule type" value="Genomic_DNA"/>
</dbReference>
<gene>
    <name evidence="1" type="ORF">L3Q82_007861</name>
</gene>
<reference evidence="1" key="1">
    <citation type="submission" date="2022-04" db="EMBL/GenBank/DDBJ databases">
        <title>Jade perch genome.</title>
        <authorList>
            <person name="Chao B."/>
        </authorList>
    </citation>
    <scope>NUCLEOTIDE SEQUENCE</scope>
    <source>
        <strain evidence="1">CB-2022</strain>
    </source>
</reference>
<evidence type="ECO:0000313" key="1">
    <source>
        <dbReference type="EMBL" id="KAI3368130.1"/>
    </source>
</evidence>
<protein>
    <submittedName>
        <fullName evidence="1">Uncharacterized protein</fullName>
    </submittedName>
</protein>